<gene>
    <name evidence="1" type="ORF">MBRA_53440</name>
</gene>
<sequence length="252" mass="27128">MLAALAVTTIVVVAATLVILWRKHAEEFSARLTWRPPAQAFLPSMRVQPGPGWRTTATDLGLPALTPGDARPSRIATDEDAFESWPFVGNLGDDAYFRASSAGGPGREWWLAGINVRDGHRLFPAVPLPVSPGKPAPRCYLNGPDAVLCLTRDIDNVTAWVIDAQTGRVSYTGPTDLRTYSGKLAVHQIGIYAVAMTQFQGVYGIGPKAETTWFIPGDGDVDQLYAPPHDTETLTLASQTTPGRGSDGRVVF</sequence>
<protein>
    <recommendedName>
        <fullName evidence="3">Pyrrolo-quinoline quinone</fullName>
    </recommendedName>
</protein>
<proteinExistence type="predicted"/>
<geneLocation type="plasmid" evidence="1 2">
    <name>pJCM12687</name>
</geneLocation>
<evidence type="ECO:0000313" key="2">
    <source>
        <dbReference type="Proteomes" id="UP000467379"/>
    </source>
</evidence>
<evidence type="ECO:0008006" key="3">
    <source>
        <dbReference type="Google" id="ProtNLM"/>
    </source>
</evidence>
<keyword evidence="2" id="KW-1185">Reference proteome</keyword>
<dbReference type="RefSeq" id="WP_083132715.1">
    <property type="nucleotide sequence ID" value="NZ_AP022607.1"/>
</dbReference>
<name>A0ABM7KVP2_9MYCO</name>
<reference evidence="1 2" key="1">
    <citation type="journal article" date="2019" name="Emerg. Microbes Infect.">
        <title>Comprehensive subspecies identification of 175 nontuberculous mycobacteria species based on 7547 genomic profiles.</title>
        <authorList>
            <person name="Matsumoto Y."/>
            <person name="Kinjo T."/>
            <person name="Motooka D."/>
            <person name="Nabeya D."/>
            <person name="Jung N."/>
            <person name="Uechi K."/>
            <person name="Horii T."/>
            <person name="Iida T."/>
            <person name="Fujita J."/>
            <person name="Nakamura S."/>
        </authorList>
    </citation>
    <scope>NUCLEOTIDE SEQUENCE [LARGE SCALE GENOMIC DNA]</scope>
    <source>
        <strain evidence="1 2">JCM 12687</strain>
        <plasmid evidence="1">pJCM12687</plasmid>
    </source>
</reference>
<dbReference type="Proteomes" id="UP000467379">
    <property type="component" value="Plasmid pJCM12687"/>
</dbReference>
<organism evidence="1 2">
    <name type="scientific">Mycobacterium branderi</name>
    <dbReference type="NCBI Taxonomy" id="43348"/>
    <lineage>
        <taxon>Bacteria</taxon>
        <taxon>Bacillati</taxon>
        <taxon>Actinomycetota</taxon>
        <taxon>Actinomycetes</taxon>
        <taxon>Mycobacteriales</taxon>
        <taxon>Mycobacteriaceae</taxon>
        <taxon>Mycobacterium</taxon>
    </lineage>
</organism>
<keyword evidence="1" id="KW-0614">Plasmid</keyword>
<dbReference type="EMBL" id="AP022607">
    <property type="protein sequence ID" value="BBZ15149.1"/>
    <property type="molecule type" value="Genomic_DNA"/>
</dbReference>
<evidence type="ECO:0000313" key="1">
    <source>
        <dbReference type="EMBL" id="BBZ15149.1"/>
    </source>
</evidence>
<accession>A0ABM7KVP2</accession>